<reference evidence="1 2" key="1">
    <citation type="submission" date="2015-09" db="EMBL/GenBank/DDBJ databases">
        <authorList>
            <consortium name="Pathogen Informatics"/>
        </authorList>
    </citation>
    <scope>NUCLEOTIDE SEQUENCE [LARGE SCALE GENOMIC DNA]</scope>
    <source>
        <strain evidence="1 2">2789STDY5834878</strain>
    </source>
</reference>
<dbReference type="InterPro" id="IPR013321">
    <property type="entry name" value="Arc_rbn_hlx_hlx"/>
</dbReference>
<dbReference type="AlphaFoldDB" id="A0A174ZJC7"/>
<dbReference type="RefSeq" id="WP_055287201.1">
    <property type="nucleotide sequence ID" value="NZ_CABIXW010000004.1"/>
</dbReference>
<dbReference type="EMBL" id="CZBV01000004">
    <property type="protein sequence ID" value="CUQ85887.1"/>
    <property type="molecule type" value="Genomic_DNA"/>
</dbReference>
<gene>
    <name evidence="1" type="ORF">ERS852492_01729</name>
</gene>
<dbReference type="Gene3D" id="1.10.1220.10">
    <property type="entry name" value="Met repressor-like"/>
    <property type="match status" value="1"/>
</dbReference>
<proteinExistence type="predicted"/>
<evidence type="ECO:0000313" key="2">
    <source>
        <dbReference type="Proteomes" id="UP000095780"/>
    </source>
</evidence>
<organism evidence="1 2">
    <name type="scientific">Lachnospira eligens</name>
    <dbReference type="NCBI Taxonomy" id="39485"/>
    <lineage>
        <taxon>Bacteria</taxon>
        <taxon>Bacillati</taxon>
        <taxon>Bacillota</taxon>
        <taxon>Clostridia</taxon>
        <taxon>Lachnospirales</taxon>
        <taxon>Lachnospiraceae</taxon>
        <taxon>Lachnospira</taxon>
    </lineage>
</organism>
<dbReference type="Proteomes" id="UP000095780">
    <property type="component" value="Unassembled WGS sequence"/>
</dbReference>
<evidence type="ECO:0000313" key="1">
    <source>
        <dbReference type="EMBL" id="CUQ85887.1"/>
    </source>
</evidence>
<accession>A0A174ZJC7</accession>
<name>A0A174ZJC7_9FIRM</name>
<protein>
    <submittedName>
        <fullName evidence="1">Uncharacterized protein</fullName>
    </submittedName>
</protein>
<dbReference type="GO" id="GO:0006355">
    <property type="term" value="P:regulation of DNA-templated transcription"/>
    <property type="evidence" value="ECO:0007669"/>
    <property type="project" value="InterPro"/>
</dbReference>
<sequence>MNRTEYKNNFGREHYERINLVVPKGMKDIIKALASSKGMSVNAYMQDLVRKDQCGLFDTMQIAEKNRDMISGITGNMHDGYDIIFKDGHSCHCRTKKDVRSCIIEYCNEKGD</sequence>